<dbReference type="Gene3D" id="3.80.10.10">
    <property type="entry name" value="Ribonuclease Inhibitor"/>
    <property type="match status" value="1"/>
</dbReference>
<dbReference type="SUPFAM" id="SSF52047">
    <property type="entry name" value="RNI-like"/>
    <property type="match status" value="1"/>
</dbReference>
<evidence type="ECO:0000313" key="1">
    <source>
        <dbReference type="EMBL" id="OAX43337.1"/>
    </source>
</evidence>
<dbReference type="AlphaFoldDB" id="A0A1B7NEQ7"/>
<dbReference type="OrthoDB" id="2663142at2759"/>
<proteinExistence type="predicted"/>
<dbReference type="Proteomes" id="UP000092154">
    <property type="component" value="Unassembled WGS sequence"/>
</dbReference>
<reference evidence="1 2" key="1">
    <citation type="submission" date="2016-06" db="EMBL/GenBank/DDBJ databases">
        <title>Comparative genomics of the ectomycorrhizal sister species Rhizopogon vinicolor and Rhizopogon vesiculosus (Basidiomycota: Boletales) reveals a divergence of the mating type B locus.</title>
        <authorList>
            <consortium name="DOE Joint Genome Institute"/>
            <person name="Mujic A.B."/>
            <person name="Kuo A."/>
            <person name="Tritt A."/>
            <person name="Lipzen A."/>
            <person name="Chen C."/>
            <person name="Johnson J."/>
            <person name="Sharma A."/>
            <person name="Barry K."/>
            <person name="Grigoriev I.V."/>
            <person name="Spatafora J.W."/>
        </authorList>
    </citation>
    <scope>NUCLEOTIDE SEQUENCE [LARGE SCALE GENOMIC DNA]</scope>
    <source>
        <strain evidence="1 2">AM-OR11-026</strain>
    </source>
</reference>
<keyword evidence="2" id="KW-1185">Reference proteome</keyword>
<dbReference type="InterPro" id="IPR032675">
    <property type="entry name" value="LRR_dom_sf"/>
</dbReference>
<protein>
    <recommendedName>
        <fullName evidence="3">F-box domain-containing protein</fullName>
    </recommendedName>
</protein>
<gene>
    <name evidence="1" type="ORF">K503DRAFT_166869</name>
</gene>
<evidence type="ECO:0000313" key="2">
    <source>
        <dbReference type="Proteomes" id="UP000092154"/>
    </source>
</evidence>
<organism evidence="1 2">
    <name type="scientific">Rhizopogon vinicolor AM-OR11-026</name>
    <dbReference type="NCBI Taxonomy" id="1314800"/>
    <lineage>
        <taxon>Eukaryota</taxon>
        <taxon>Fungi</taxon>
        <taxon>Dikarya</taxon>
        <taxon>Basidiomycota</taxon>
        <taxon>Agaricomycotina</taxon>
        <taxon>Agaricomycetes</taxon>
        <taxon>Agaricomycetidae</taxon>
        <taxon>Boletales</taxon>
        <taxon>Suillineae</taxon>
        <taxon>Rhizopogonaceae</taxon>
        <taxon>Rhizopogon</taxon>
    </lineage>
</organism>
<evidence type="ECO:0008006" key="3">
    <source>
        <dbReference type="Google" id="ProtNLM"/>
    </source>
</evidence>
<dbReference type="STRING" id="1314800.A0A1B7NEQ7"/>
<dbReference type="InParanoid" id="A0A1B7NEQ7"/>
<dbReference type="EMBL" id="KV448139">
    <property type="protein sequence ID" value="OAX43337.1"/>
    <property type="molecule type" value="Genomic_DNA"/>
</dbReference>
<name>A0A1B7NEQ7_9AGAM</name>
<accession>A0A1B7NEQ7</accession>
<sequence>MASSCRALYIAEIFSEISYQLEDDRKSLSRLARSCKAFSDSALDVLWRRMSLFSPFIPLLPPKVFTLWVECQFSAENIAGFQCPPMHEWKAFDAYARRVRILYSGASHFLAGVATMRADFNVFPFLRSMSMQLQETIKPGIRLFPGTLQTLEISGPAYINCKDSCIQAALAHAARDAPFLKHLHVEDYSYNSDRLDTQPLHFKHLQSVEISAFISSNVLKSLCCILSQSPVIELKIELPPTSCIWDTTHSLFPHLERLEIHGTPAVAEAFITNVASESVRSLTIRHSRGPARIADCSRLFSTIVNKYGTSLQSLSLTISRSPVLHNHDGVAHDIMDALFPMMPNFEHLEELHLSLPSATQVDDYPAVEVPDWPTLKRVEFMAT</sequence>